<evidence type="ECO:0000313" key="8">
    <source>
        <dbReference type="Proteomes" id="UP001597108"/>
    </source>
</evidence>
<evidence type="ECO:0000256" key="2">
    <source>
        <dbReference type="ARBA" id="ARBA00022723"/>
    </source>
</evidence>
<dbReference type="PANTHER" id="PTHR42693:SF53">
    <property type="entry name" value="ENDO-4-O-SULFATASE"/>
    <property type="match status" value="1"/>
</dbReference>
<accession>A0ABW3IPP2</accession>
<dbReference type="Gene3D" id="3.40.720.10">
    <property type="entry name" value="Alkaline Phosphatase, subunit A"/>
    <property type="match status" value="1"/>
</dbReference>
<sequence>MKLRSLLATSCLAVIPSMALAADHPNILLIIADDMGLDASNCYSLGDQQAPMPNVEAMCREGLVFMNAYSAPVCSPTRATMMTGQYGMRTGVGAAIPPNGSNGLAAEAESLFDVLEGSDYATNLLGKWHLAGAGATLDHPSELGVSDYWGVFKGGVRDYFEWAAVTGGEEVPVEEYATTAITDEALDWIAAQDSPWFLWLAYNAPHTPFHLPPEDLHSFRDLPADEESIKADELTYYQAMLEALDTEIGRLLETMDPETRDNTIVMFIGDNGSPNQVTRGFYGSHSAKGTIYEGGTHVPFVVTGPGIESGSTDDFVGTTDFFATITGFAGIEVDRPDSHDFRALLAGEEGTRDYIYVEHFQEDRLDAKPSDVFGWALREGDYKLVSVEDTEFELYDLAADPRELIDLLADGISEDEAAIVARLQTRAEGIRNE</sequence>
<dbReference type="SUPFAM" id="SSF53649">
    <property type="entry name" value="Alkaline phosphatase-like"/>
    <property type="match status" value="1"/>
</dbReference>
<evidence type="ECO:0000313" key="7">
    <source>
        <dbReference type="EMBL" id="MFD0980077.1"/>
    </source>
</evidence>
<dbReference type="EMBL" id="JBHTJT010000012">
    <property type="protein sequence ID" value="MFD0980077.1"/>
    <property type="molecule type" value="Genomic_DNA"/>
</dbReference>
<dbReference type="RefSeq" id="WP_386074412.1">
    <property type="nucleotide sequence ID" value="NZ_JBHTJT010000012.1"/>
</dbReference>
<dbReference type="PANTHER" id="PTHR42693">
    <property type="entry name" value="ARYLSULFATASE FAMILY MEMBER"/>
    <property type="match status" value="1"/>
</dbReference>
<evidence type="ECO:0000256" key="3">
    <source>
        <dbReference type="ARBA" id="ARBA00022801"/>
    </source>
</evidence>
<feature type="signal peptide" evidence="5">
    <location>
        <begin position="1"/>
        <end position="21"/>
    </location>
</feature>
<protein>
    <submittedName>
        <fullName evidence="7">Sulfatase-like hydrolase/transferase</fullName>
    </submittedName>
</protein>
<dbReference type="InterPro" id="IPR000917">
    <property type="entry name" value="Sulfatase_N"/>
</dbReference>
<evidence type="ECO:0000256" key="1">
    <source>
        <dbReference type="ARBA" id="ARBA00008779"/>
    </source>
</evidence>
<dbReference type="Gene3D" id="3.30.1120.10">
    <property type="match status" value="1"/>
</dbReference>
<feature type="chain" id="PRO_5046204448" evidence="5">
    <location>
        <begin position="22"/>
        <end position="433"/>
    </location>
</feature>
<reference evidence="8" key="1">
    <citation type="journal article" date="2019" name="Int. J. Syst. Evol. Microbiol.">
        <title>The Global Catalogue of Microorganisms (GCM) 10K type strain sequencing project: providing services to taxonomists for standard genome sequencing and annotation.</title>
        <authorList>
            <consortium name="The Broad Institute Genomics Platform"/>
            <consortium name="The Broad Institute Genome Sequencing Center for Infectious Disease"/>
            <person name="Wu L."/>
            <person name="Ma J."/>
        </authorList>
    </citation>
    <scope>NUCLEOTIDE SEQUENCE [LARGE SCALE GENOMIC DNA]</scope>
    <source>
        <strain evidence="8">CCUG 60524</strain>
    </source>
</reference>
<proteinExistence type="inferred from homology"/>
<dbReference type="InterPro" id="IPR024607">
    <property type="entry name" value="Sulfatase_CS"/>
</dbReference>
<dbReference type="InterPro" id="IPR050738">
    <property type="entry name" value="Sulfatase"/>
</dbReference>
<dbReference type="Proteomes" id="UP001597108">
    <property type="component" value="Unassembled WGS sequence"/>
</dbReference>
<keyword evidence="8" id="KW-1185">Reference proteome</keyword>
<keyword evidence="2" id="KW-0479">Metal-binding</keyword>
<keyword evidence="5" id="KW-0732">Signal</keyword>
<keyword evidence="4" id="KW-0106">Calcium</keyword>
<feature type="domain" description="Sulfatase N-terminal" evidence="6">
    <location>
        <begin position="25"/>
        <end position="331"/>
    </location>
</feature>
<dbReference type="PROSITE" id="PS00523">
    <property type="entry name" value="SULFATASE_1"/>
    <property type="match status" value="1"/>
</dbReference>
<dbReference type="InterPro" id="IPR017850">
    <property type="entry name" value="Alkaline_phosphatase_core_sf"/>
</dbReference>
<evidence type="ECO:0000256" key="4">
    <source>
        <dbReference type="ARBA" id="ARBA00022837"/>
    </source>
</evidence>
<comment type="similarity">
    <text evidence="1">Belongs to the sulfatase family.</text>
</comment>
<gene>
    <name evidence="7" type="ORF">ACFQ2S_10490</name>
</gene>
<evidence type="ECO:0000259" key="6">
    <source>
        <dbReference type="Pfam" id="PF00884"/>
    </source>
</evidence>
<comment type="caution">
    <text evidence="7">The sequence shown here is derived from an EMBL/GenBank/DDBJ whole genome shotgun (WGS) entry which is preliminary data.</text>
</comment>
<evidence type="ECO:0000256" key="5">
    <source>
        <dbReference type="SAM" id="SignalP"/>
    </source>
</evidence>
<name>A0ABW3IPP2_9RHOB</name>
<keyword evidence="3" id="KW-0378">Hydrolase</keyword>
<dbReference type="Pfam" id="PF00884">
    <property type="entry name" value="Sulfatase"/>
    <property type="match status" value="1"/>
</dbReference>
<organism evidence="7 8">
    <name type="scientific">Tropicimonas aquimaris</name>
    <dbReference type="NCBI Taxonomy" id="914152"/>
    <lineage>
        <taxon>Bacteria</taxon>
        <taxon>Pseudomonadati</taxon>
        <taxon>Pseudomonadota</taxon>
        <taxon>Alphaproteobacteria</taxon>
        <taxon>Rhodobacterales</taxon>
        <taxon>Roseobacteraceae</taxon>
        <taxon>Tropicimonas</taxon>
    </lineage>
</organism>